<dbReference type="AlphaFoldDB" id="A0A180G4P7"/>
<organism evidence="3">
    <name type="scientific">Puccinia triticina (isolate 1-1 / race 1 (BBBD))</name>
    <name type="common">Brown leaf rust fungus</name>
    <dbReference type="NCBI Taxonomy" id="630390"/>
    <lineage>
        <taxon>Eukaryota</taxon>
        <taxon>Fungi</taxon>
        <taxon>Dikarya</taxon>
        <taxon>Basidiomycota</taxon>
        <taxon>Pucciniomycotina</taxon>
        <taxon>Pucciniomycetes</taxon>
        <taxon>Pucciniales</taxon>
        <taxon>Pucciniaceae</taxon>
        <taxon>Puccinia</taxon>
    </lineage>
</organism>
<reference evidence="3" key="2">
    <citation type="submission" date="2016-05" db="EMBL/GenBank/DDBJ databases">
        <title>Comparative analysis highlights variable genome content of wheat rusts and divergence of the mating loci.</title>
        <authorList>
            <person name="Cuomo C.A."/>
            <person name="Bakkeren G."/>
            <person name="Szabo L."/>
            <person name="Khalil H."/>
            <person name="Joly D."/>
            <person name="Goldberg J."/>
            <person name="Young S."/>
            <person name="Zeng Q."/>
            <person name="Fellers J."/>
        </authorList>
    </citation>
    <scope>NUCLEOTIDE SEQUENCE [LARGE SCALE GENOMIC DNA]</scope>
    <source>
        <strain evidence="3">1-1 BBBD Race 1</strain>
    </source>
</reference>
<dbReference type="Pfam" id="PF18802">
    <property type="entry name" value="CxC1"/>
    <property type="match status" value="1"/>
</dbReference>
<evidence type="ECO:0000313" key="4">
    <source>
        <dbReference type="EnsemblFungi" id="PTTG_29339-t43_1-p1"/>
    </source>
</evidence>
<reference evidence="4 5" key="3">
    <citation type="journal article" date="2017" name="G3 (Bethesda)">
        <title>Comparative analysis highlights variable genome content of wheat rusts and divergence of the mating loci.</title>
        <authorList>
            <person name="Cuomo C.A."/>
            <person name="Bakkeren G."/>
            <person name="Khalil H.B."/>
            <person name="Panwar V."/>
            <person name="Joly D."/>
            <person name="Linning R."/>
            <person name="Sakthikumar S."/>
            <person name="Song X."/>
            <person name="Adiconis X."/>
            <person name="Fan L."/>
            <person name="Goldberg J.M."/>
            <person name="Levin J.Z."/>
            <person name="Young S."/>
            <person name="Zeng Q."/>
            <person name="Anikster Y."/>
            <person name="Bruce M."/>
            <person name="Wang M."/>
            <person name="Yin C."/>
            <person name="McCallum B."/>
            <person name="Szabo L.J."/>
            <person name="Hulbert S."/>
            <person name="Chen X."/>
            <person name="Fellers J.P."/>
        </authorList>
    </citation>
    <scope>NUCLEOTIDE SEQUENCE</scope>
    <source>
        <strain evidence="5">Isolate 1-1 / race 1 (BBBD)</strain>
        <strain evidence="4">isolate 1-1 / race 1 (BBBD)</strain>
    </source>
</reference>
<feature type="coiled-coil region" evidence="1">
    <location>
        <begin position="511"/>
        <end position="538"/>
    </location>
</feature>
<keyword evidence="5" id="KW-1185">Reference proteome</keyword>
<evidence type="ECO:0000259" key="2">
    <source>
        <dbReference type="Pfam" id="PF18802"/>
    </source>
</evidence>
<dbReference type="InterPro" id="IPR041320">
    <property type="entry name" value="CxC1"/>
</dbReference>
<feature type="domain" description="CxC1-like cysteine cluster associated with KDZ transposases" evidence="2">
    <location>
        <begin position="8"/>
        <end position="74"/>
    </location>
</feature>
<dbReference type="PANTHER" id="PTHR33096">
    <property type="entry name" value="CXC2 DOMAIN-CONTAINING PROTEIN"/>
    <property type="match status" value="1"/>
</dbReference>
<dbReference type="Pfam" id="PF18758">
    <property type="entry name" value="KDZ"/>
    <property type="match status" value="1"/>
</dbReference>
<dbReference type="EMBL" id="ADAS02000323">
    <property type="protein sequence ID" value="OAV87647.1"/>
    <property type="molecule type" value="Genomic_DNA"/>
</dbReference>
<accession>A0A180G4P7</accession>
<dbReference type="EnsemblFungi" id="PTTG_29339-t43_1">
    <property type="protein sequence ID" value="PTTG_29339-t43_1-p1"/>
    <property type="gene ID" value="PTTG_29339"/>
</dbReference>
<evidence type="ECO:0000313" key="3">
    <source>
        <dbReference type="EMBL" id="OAV87647.1"/>
    </source>
</evidence>
<gene>
    <name evidence="3" type="ORF">PTTG_29339</name>
</gene>
<evidence type="ECO:0000313" key="5">
    <source>
        <dbReference type="Proteomes" id="UP000005240"/>
    </source>
</evidence>
<dbReference type="InterPro" id="IPR040521">
    <property type="entry name" value="KDZ"/>
</dbReference>
<proteinExistence type="predicted"/>
<dbReference type="OrthoDB" id="2507164at2759"/>
<dbReference type="Proteomes" id="UP000005240">
    <property type="component" value="Unassembled WGS sequence"/>
</dbReference>
<reference evidence="4" key="4">
    <citation type="submission" date="2025-05" db="UniProtKB">
        <authorList>
            <consortium name="EnsemblFungi"/>
        </authorList>
    </citation>
    <scope>IDENTIFICATION</scope>
    <source>
        <strain evidence="4">isolate 1-1 / race 1 (BBBD)</strain>
    </source>
</reference>
<keyword evidence="1" id="KW-0175">Coiled coil</keyword>
<dbReference type="PANTHER" id="PTHR33096:SF1">
    <property type="entry name" value="CXC1-LIKE CYSTEINE CLUSTER ASSOCIATED WITH KDZ TRANSPOSASES DOMAIN-CONTAINING PROTEIN"/>
    <property type="match status" value="1"/>
</dbReference>
<dbReference type="VEuPathDB" id="FungiDB:PTTG_29339"/>
<name>A0A180G4P7_PUCT1</name>
<reference evidence="3" key="1">
    <citation type="submission" date="2009-11" db="EMBL/GenBank/DDBJ databases">
        <authorList>
            <consortium name="The Broad Institute Genome Sequencing Platform"/>
            <person name="Ward D."/>
            <person name="Feldgarden M."/>
            <person name="Earl A."/>
            <person name="Young S.K."/>
            <person name="Zeng Q."/>
            <person name="Koehrsen M."/>
            <person name="Alvarado L."/>
            <person name="Berlin A."/>
            <person name="Bochicchio J."/>
            <person name="Borenstein D."/>
            <person name="Chapman S.B."/>
            <person name="Chen Z."/>
            <person name="Engels R."/>
            <person name="Freedman E."/>
            <person name="Gellesch M."/>
            <person name="Goldberg J."/>
            <person name="Griggs A."/>
            <person name="Gujja S."/>
            <person name="Heilman E."/>
            <person name="Heiman D."/>
            <person name="Hepburn T."/>
            <person name="Howarth C."/>
            <person name="Jen D."/>
            <person name="Larson L."/>
            <person name="Lewis B."/>
            <person name="Mehta T."/>
            <person name="Park D."/>
            <person name="Pearson M."/>
            <person name="Roberts A."/>
            <person name="Saif S."/>
            <person name="Shea T."/>
            <person name="Shenoy N."/>
            <person name="Sisk P."/>
            <person name="Stolte C."/>
            <person name="Sykes S."/>
            <person name="Thomson T."/>
            <person name="Walk T."/>
            <person name="White J."/>
            <person name="Yandava C."/>
            <person name="Izard J."/>
            <person name="Baranova O.V."/>
            <person name="Blanton J.M."/>
            <person name="Tanner A.C."/>
            <person name="Dewhirst F.E."/>
            <person name="Haas B."/>
            <person name="Nusbaum C."/>
            <person name="Birren B."/>
        </authorList>
    </citation>
    <scope>NUCLEOTIDE SEQUENCE [LARGE SCALE GENOMIC DNA]</scope>
    <source>
        <strain evidence="3">1-1 BBBD Race 1</strain>
    </source>
</reference>
<protein>
    <submittedName>
        <fullName evidence="4">CxC1 domain-containing protein</fullName>
    </submittedName>
</protein>
<dbReference type="STRING" id="630390.A0A180G4P7"/>
<sequence>MLGREPSAEVKFCECTPDVIRLIYYGYLASSPTKPQTAFSIRLVQFYKLIWLSSVVSIAAFVKALSAFLDSRSNRPTYSRGGRYRKRILQVPFSHSVDLYSRIQANRKNLFDDGLQLTQNGKWAAKCPRCFGDKQHEVKGDSNEPNIIIALDGNFQQRHYAYASKDNPTETQYPPSFIAPSKISPDAVLFAATEAAAVGIDPPCSDSHKAANDTRNESTWEKCDDNGLFGSVCRHDIPLLFVNIYKTGEKLYYPVSILRNLLSDFPQHKVGILYDLGCHLEKHITKRGLMSDQISDLRFGTSVFHSYVHEWSCQVEYNPRLNKWWGLSDGEGMERLWSSLSPLIPSLCVSTRLHRLTSVQSLADYKTAQLNEIADAFFEEQWHAEKVYHQNADRDSEREKVELGRLLCLEKEHDKAWRSASAITPVQAISRLNACAIVARELEAQRRIVGSSGVADNLTETQRDDLAMLWYTKTKLRRGFLALVEEKQPLLRVTRPGESSTLGTRGQQKIMKALRKRAANLRSVLDRYNQQVDSFRSRNPDRVAPPTINYSELIALQADDLFWNDGLFTNANEPWAVDPRTQQGIRRLAYFNRALEEIRRLGWESRRAMQWATERHTRLLVLYIALIQHEDDWIEYFALQNQSNAEANPLDDSVQPLIPPTVPVTLRPLLQHPYLEHPLKDSHQFSYKGPLAHIASAIAVIHMGLIEITSLQLDWNDKMQEVFERTQSQTGDSEIFARWNQQVKRIKRSIDLNLFSYFVEKGFNQFVRTLRYDVPDAETANLIDGDEEDTIDLEEAYIEDIEQILSTTMLADLAQEFGVEHE</sequence>
<evidence type="ECO:0000256" key="1">
    <source>
        <dbReference type="SAM" id="Coils"/>
    </source>
</evidence>